<dbReference type="Pfam" id="PF00389">
    <property type="entry name" value="2-Hacid_dh"/>
    <property type="match status" value="1"/>
</dbReference>
<gene>
    <name evidence="9" type="ORF">GCM10010145_52950</name>
</gene>
<dbReference type="PANTHER" id="PTHR10996">
    <property type="entry name" value="2-HYDROXYACID DEHYDROGENASE-RELATED"/>
    <property type="match status" value="1"/>
</dbReference>
<reference evidence="9" key="1">
    <citation type="journal article" date="2014" name="Int. J. Syst. Evol. Microbiol.">
        <title>Complete genome sequence of Corynebacterium casei LMG S-19264T (=DSM 44701T), isolated from a smear-ripened cheese.</title>
        <authorList>
            <consortium name="US DOE Joint Genome Institute (JGI-PGF)"/>
            <person name="Walter F."/>
            <person name="Albersmeier A."/>
            <person name="Kalinowski J."/>
            <person name="Ruckert C."/>
        </authorList>
    </citation>
    <scope>NUCLEOTIDE SEQUENCE</scope>
    <source>
        <strain evidence="9">JCM 3131</strain>
    </source>
</reference>
<dbReference type="AlphaFoldDB" id="A0A918BKY6"/>
<dbReference type="InterPro" id="IPR050223">
    <property type="entry name" value="D-isomer_2-hydroxyacid_DH"/>
</dbReference>
<keyword evidence="3 5" id="KW-0560">Oxidoreductase</keyword>
<dbReference type="Gene3D" id="3.40.50.720">
    <property type="entry name" value="NAD(P)-binding Rossmann-like Domain"/>
    <property type="match status" value="2"/>
</dbReference>
<reference evidence="9" key="2">
    <citation type="submission" date="2020-09" db="EMBL/GenBank/DDBJ databases">
        <authorList>
            <person name="Sun Q."/>
            <person name="Ohkuma M."/>
        </authorList>
    </citation>
    <scope>NUCLEOTIDE SEQUENCE</scope>
    <source>
        <strain evidence="9">JCM 3131</strain>
    </source>
</reference>
<keyword evidence="10" id="KW-1185">Reference proteome</keyword>
<organism evidence="9 10">
    <name type="scientific">Streptomyces ruber</name>
    <dbReference type="NCBI Taxonomy" id="83378"/>
    <lineage>
        <taxon>Bacteria</taxon>
        <taxon>Bacillati</taxon>
        <taxon>Actinomycetota</taxon>
        <taxon>Actinomycetes</taxon>
        <taxon>Kitasatosporales</taxon>
        <taxon>Streptomycetaceae</taxon>
        <taxon>Streptomyces</taxon>
    </lineage>
</organism>
<evidence type="ECO:0000256" key="3">
    <source>
        <dbReference type="ARBA" id="ARBA00023002"/>
    </source>
</evidence>
<dbReference type="GO" id="GO:0005829">
    <property type="term" value="C:cytosol"/>
    <property type="evidence" value="ECO:0007669"/>
    <property type="project" value="TreeGrafter"/>
</dbReference>
<evidence type="ECO:0000256" key="5">
    <source>
        <dbReference type="RuleBase" id="RU003719"/>
    </source>
</evidence>
<evidence type="ECO:0000313" key="9">
    <source>
        <dbReference type="EMBL" id="GGQ76555.1"/>
    </source>
</evidence>
<evidence type="ECO:0000256" key="2">
    <source>
        <dbReference type="ARBA" id="ARBA00022857"/>
    </source>
</evidence>
<dbReference type="InterPro" id="IPR006139">
    <property type="entry name" value="D-isomer_2_OHA_DH_cat_dom"/>
</dbReference>
<sequence>MNAEAKTGVTAASRRAQRRIDPTHTVTGSPHDDGSVPMSDSVTAAAVPAATPGGTGTVLQVSPLLPSLEKALSERYRTVRLHEPPDPDARLAQHAQDVVAAVTSARSGVDDALMDALPRLRAIVHFGVGYETTDVARARARGIDVSNTPDVLTDCVADLAVGALIDVMRRLSAADRYVRAGHWADAPFPLATRVSGKRVGILGLGRIGRAVARRLEGFGIRVAYCSRRPVRGVTWRHAPTAEALAAECDALVVTVAGGAGTRGLVSAAVLDALGPEGYLVNVARGSVVDEEALVAAVTSGRIAGAALDVFADEPHVPRALSDSDRVVLLPHIASATRETREAMGDLALRNLERFMTEGVLLTPVP</sequence>
<feature type="region of interest" description="Disordered" evidence="6">
    <location>
        <begin position="1"/>
        <end position="39"/>
    </location>
</feature>
<dbReference type="GO" id="GO:0051287">
    <property type="term" value="F:NAD binding"/>
    <property type="evidence" value="ECO:0007669"/>
    <property type="project" value="InterPro"/>
</dbReference>
<dbReference type="PANTHER" id="PTHR10996:SF178">
    <property type="entry name" value="2-HYDROXYACID DEHYDROGENASE YGL185C-RELATED"/>
    <property type="match status" value="1"/>
</dbReference>
<comment type="caution">
    <text evidence="9">The sequence shown here is derived from an EMBL/GenBank/DDBJ whole genome shotgun (WGS) entry which is preliminary data.</text>
</comment>
<dbReference type="InterPro" id="IPR036291">
    <property type="entry name" value="NAD(P)-bd_dom_sf"/>
</dbReference>
<feature type="domain" description="D-isomer specific 2-hydroxyacid dehydrogenase NAD-binding" evidence="8">
    <location>
        <begin position="162"/>
        <end position="333"/>
    </location>
</feature>
<name>A0A918BKY6_9ACTN</name>
<evidence type="ECO:0000313" key="10">
    <source>
        <dbReference type="Proteomes" id="UP000620156"/>
    </source>
</evidence>
<evidence type="ECO:0000256" key="4">
    <source>
        <dbReference type="ARBA" id="ARBA00023027"/>
    </source>
</evidence>
<accession>A0A918BKY6</accession>
<dbReference type="CDD" id="cd12156">
    <property type="entry name" value="HPPR"/>
    <property type="match status" value="1"/>
</dbReference>
<dbReference type="FunFam" id="3.40.50.720:FF:000213">
    <property type="entry name" value="Putative 2-hydroxyacid dehydrogenase"/>
    <property type="match status" value="1"/>
</dbReference>
<dbReference type="GO" id="GO:0016618">
    <property type="term" value="F:hydroxypyruvate reductase [NAD(P)H] activity"/>
    <property type="evidence" value="ECO:0007669"/>
    <property type="project" value="TreeGrafter"/>
</dbReference>
<keyword evidence="2" id="KW-0521">NADP</keyword>
<keyword evidence="4" id="KW-0520">NAD</keyword>
<comment type="similarity">
    <text evidence="1 5">Belongs to the D-isomer specific 2-hydroxyacid dehydrogenase family.</text>
</comment>
<evidence type="ECO:0000259" key="8">
    <source>
        <dbReference type="Pfam" id="PF02826"/>
    </source>
</evidence>
<evidence type="ECO:0000256" key="6">
    <source>
        <dbReference type="SAM" id="MobiDB-lite"/>
    </source>
</evidence>
<protein>
    <submittedName>
        <fullName evidence="9">Hydroxyacid dehydrogenase</fullName>
    </submittedName>
</protein>
<evidence type="ECO:0000256" key="1">
    <source>
        <dbReference type="ARBA" id="ARBA00005854"/>
    </source>
</evidence>
<dbReference type="SUPFAM" id="SSF52283">
    <property type="entry name" value="Formate/glycerate dehydrogenase catalytic domain-like"/>
    <property type="match status" value="1"/>
</dbReference>
<feature type="domain" description="D-isomer specific 2-hydroxyacid dehydrogenase catalytic" evidence="7">
    <location>
        <begin position="63"/>
        <end position="364"/>
    </location>
</feature>
<dbReference type="GO" id="GO:0030267">
    <property type="term" value="F:glyoxylate reductase (NADPH) activity"/>
    <property type="evidence" value="ECO:0007669"/>
    <property type="project" value="TreeGrafter"/>
</dbReference>
<dbReference type="EMBL" id="BMQK01000014">
    <property type="protein sequence ID" value="GGQ76555.1"/>
    <property type="molecule type" value="Genomic_DNA"/>
</dbReference>
<dbReference type="Pfam" id="PF02826">
    <property type="entry name" value="2-Hacid_dh_C"/>
    <property type="match status" value="1"/>
</dbReference>
<proteinExistence type="inferred from homology"/>
<dbReference type="InterPro" id="IPR006140">
    <property type="entry name" value="D-isomer_DH_NAD-bd"/>
</dbReference>
<dbReference type="SUPFAM" id="SSF51735">
    <property type="entry name" value="NAD(P)-binding Rossmann-fold domains"/>
    <property type="match status" value="1"/>
</dbReference>
<evidence type="ECO:0000259" key="7">
    <source>
        <dbReference type="Pfam" id="PF00389"/>
    </source>
</evidence>
<dbReference type="Proteomes" id="UP000620156">
    <property type="component" value="Unassembled WGS sequence"/>
</dbReference>